<dbReference type="PANTHER" id="PTHR30466">
    <property type="entry name" value="FLAVIN REDUCTASE"/>
    <property type="match status" value="1"/>
</dbReference>
<dbReference type="GO" id="GO:0010181">
    <property type="term" value="F:FMN binding"/>
    <property type="evidence" value="ECO:0007669"/>
    <property type="project" value="InterPro"/>
</dbReference>
<comment type="similarity">
    <text evidence="1">Belongs to the non-flavoprotein flavin reductase family.</text>
</comment>
<dbReference type="EMBL" id="FOGN01000003">
    <property type="protein sequence ID" value="SES04636.1"/>
    <property type="molecule type" value="Genomic_DNA"/>
</dbReference>
<evidence type="ECO:0000259" key="3">
    <source>
        <dbReference type="SMART" id="SM00903"/>
    </source>
</evidence>
<dbReference type="Pfam" id="PF01613">
    <property type="entry name" value="Flavin_Reduct"/>
    <property type="match status" value="1"/>
</dbReference>
<organism evidence="5 6">
    <name type="scientific">Halopseudomonas bauzanensis</name>
    <dbReference type="NCBI Taxonomy" id="653930"/>
    <lineage>
        <taxon>Bacteria</taxon>
        <taxon>Pseudomonadati</taxon>
        <taxon>Pseudomonadota</taxon>
        <taxon>Gammaproteobacteria</taxon>
        <taxon>Pseudomonadales</taxon>
        <taxon>Pseudomonadaceae</taxon>
        <taxon>Halopseudomonas</taxon>
    </lineage>
</organism>
<dbReference type="OrthoDB" id="9792858at2"/>
<dbReference type="GO" id="GO:0042602">
    <property type="term" value="F:riboflavin reductase (NADPH) activity"/>
    <property type="evidence" value="ECO:0007669"/>
    <property type="project" value="TreeGrafter"/>
</dbReference>
<evidence type="ECO:0000256" key="1">
    <source>
        <dbReference type="ARBA" id="ARBA00008898"/>
    </source>
</evidence>
<sequence length="432" mass="47755">MELIKIIGHAGISLVAEAGGNSDNQAVLLLHNHQQTRHEWAALARRLMHTGFYVVSLDLRGHGDSGWNEDYSLSALADDVHAVLQTLPGKPVIIGSGLGGKAALLAAGRENQRSGMDIISAMIMIDVHSRSDIRLDKQTLYRGGRDLKNLIDELSNHIGGASNTSMLHKYLRLRTPGVWHWHSDPGIESTAAVSTWSDIELEQVTATLDIPMLLVQGDERKCWLEQLAKTIPGATLLTQPGTRQWLSTSAELDGFDLAILRFIESRCAPTLPARADTRLLRRTLGAFATGVTVITTTDEHGKPVGLTANSFTSVSLDPPLVLFCIDKRSASLKIFEKSQAFGINVLNADQQDISQRFASRNEDRFADTPWEMWELKVPIIQNTAASFECAKHHVVDAGDHLIFLGRVHHSWLDSQRSPLLYFQGGYHHVQRH</sequence>
<dbReference type="STRING" id="653930.SAMN05216589_2155"/>
<evidence type="ECO:0000313" key="5">
    <source>
        <dbReference type="EMBL" id="SFM05336.1"/>
    </source>
</evidence>
<dbReference type="InterPro" id="IPR000073">
    <property type="entry name" value="AB_hydrolase_1"/>
</dbReference>
<evidence type="ECO:0000256" key="2">
    <source>
        <dbReference type="ARBA" id="ARBA00023002"/>
    </source>
</evidence>
<dbReference type="Gene3D" id="2.30.110.10">
    <property type="entry name" value="Electron Transport, Fmn-binding Protein, Chain A"/>
    <property type="match status" value="1"/>
</dbReference>
<dbReference type="PANTHER" id="PTHR30466:SF11">
    <property type="entry name" value="FLAVIN-DEPENDENT MONOOXYGENASE, REDUCTASE SUBUNIT HSAB"/>
    <property type="match status" value="1"/>
</dbReference>
<dbReference type="InterPro" id="IPR029058">
    <property type="entry name" value="AB_hydrolase_fold"/>
</dbReference>
<dbReference type="RefSeq" id="WP_074779645.1">
    <property type="nucleotide sequence ID" value="NZ_FOGN01000003.1"/>
</dbReference>
<dbReference type="Gene3D" id="3.40.50.1820">
    <property type="entry name" value="alpha/beta hydrolase"/>
    <property type="match status" value="1"/>
</dbReference>
<dbReference type="EMBL" id="FOUA01000003">
    <property type="protein sequence ID" value="SFM05336.1"/>
    <property type="molecule type" value="Genomic_DNA"/>
</dbReference>
<feature type="domain" description="Flavin reductase like" evidence="3">
    <location>
        <begin position="284"/>
        <end position="428"/>
    </location>
</feature>
<keyword evidence="2" id="KW-0560">Oxidoreductase</keyword>
<accession>A0A1I4MQL3</accession>
<gene>
    <name evidence="5" type="ORF">SAMN04487855_2154</name>
    <name evidence="4" type="ORF">SAMN05216589_2155</name>
</gene>
<reference evidence="6 7" key="1">
    <citation type="submission" date="2016-10" db="EMBL/GenBank/DDBJ databases">
        <authorList>
            <person name="de Groot N.N."/>
        </authorList>
    </citation>
    <scope>NUCLEOTIDE SEQUENCE [LARGE SCALE GENOMIC DNA]</scope>
    <source>
        <strain evidence="5 6">CGMCC 1.9095</strain>
        <strain evidence="4 7">DSM 22558</strain>
    </source>
</reference>
<keyword evidence="6" id="KW-1185">Reference proteome</keyword>
<dbReference type="SUPFAM" id="SSF50475">
    <property type="entry name" value="FMN-binding split barrel"/>
    <property type="match status" value="1"/>
</dbReference>
<protein>
    <submittedName>
        <fullName evidence="5">NADH-FMN oxidoreductase RutF, flavin reductase (DIM6/NTAB) family</fullName>
    </submittedName>
</protein>
<dbReference type="SUPFAM" id="SSF53474">
    <property type="entry name" value="alpha/beta-Hydrolases"/>
    <property type="match status" value="1"/>
</dbReference>
<evidence type="ECO:0000313" key="7">
    <source>
        <dbReference type="Proteomes" id="UP000186904"/>
    </source>
</evidence>
<dbReference type="AlphaFoldDB" id="A0A1I4MQL3"/>
<dbReference type="Proteomes" id="UP000186904">
    <property type="component" value="Unassembled WGS sequence"/>
</dbReference>
<evidence type="ECO:0000313" key="4">
    <source>
        <dbReference type="EMBL" id="SES04636.1"/>
    </source>
</evidence>
<dbReference type="InterPro" id="IPR002563">
    <property type="entry name" value="Flavin_Rdtase-like_dom"/>
</dbReference>
<proteinExistence type="inferred from homology"/>
<dbReference type="Pfam" id="PF00561">
    <property type="entry name" value="Abhydrolase_1"/>
    <property type="match status" value="1"/>
</dbReference>
<name>A0A1I4MQL3_9GAMM</name>
<dbReference type="InterPro" id="IPR050268">
    <property type="entry name" value="NADH-dep_flavin_reductase"/>
</dbReference>
<dbReference type="Proteomes" id="UP000186599">
    <property type="component" value="Unassembled WGS sequence"/>
</dbReference>
<dbReference type="SMART" id="SM00903">
    <property type="entry name" value="Flavin_Reduct"/>
    <property type="match status" value="1"/>
</dbReference>
<evidence type="ECO:0000313" key="6">
    <source>
        <dbReference type="Proteomes" id="UP000186599"/>
    </source>
</evidence>
<dbReference type="InterPro" id="IPR012349">
    <property type="entry name" value="Split_barrel_FMN-bd"/>
</dbReference>